<evidence type="ECO:0000313" key="1">
    <source>
        <dbReference type="EMBL" id="MPC94625.1"/>
    </source>
</evidence>
<gene>
    <name evidence="1" type="ORF">E2C01_089803</name>
</gene>
<reference evidence="1 2" key="1">
    <citation type="submission" date="2019-05" db="EMBL/GenBank/DDBJ databases">
        <title>Another draft genome of Portunus trituberculatus and its Hox gene families provides insights of decapod evolution.</title>
        <authorList>
            <person name="Jeong J.-H."/>
            <person name="Song I."/>
            <person name="Kim S."/>
            <person name="Choi T."/>
            <person name="Kim D."/>
            <person name="Ryu S."/>
            <person name="Kim W."/>
        </authorList>
    </citation>
    <scope>NUCLEOTIDE SEQUENCE [LARGE SCALE GENOMIC DNA]</scope>
    <source>
        <tissue evidence="1">Muscle</tissue>
    </source>
</reference>
<sequence>MASYFGIDKIFKALRIMKDHGGIRASLYQLYR</sequence>
<dbReference type="AlphaFoldDB" id="A0A5B7JJ93"/>
<accession>A0A5B7JJ93</accession>
<name>A0A5B7JJ93_PORTR</name>
<dbReference type="EMBL" id="VSRR010099333">
    <property type="protein sequence ID" value="MPC94625.1"/>
    <property type="molecule type" value="Genomic_DNA"/>
</dbReference>
<evidence type="ECO:0000313" key="2">
    <source>
        <dbReference type="Proteomes" id="UP000324222"/>
    </source>
</evidence>
<dbReference type="Proteomes" id="UP000324222">
    <property type="component" value="Unassembled WGS sequence"/>
</dbReference>
<organism evidence="1 2">
    <name type="scientific">Portunus trituberculatus</name>
    <name type="common">Swimming crab</name>
    <name type="synonym">Neptunus trituberculatus</name>
    <dbReference type="NCBI Taxonomy" id="210409"/>
    <lineage>
        <taxon>Eukaryota</taxon>
        <taxon>Metazoa</taxon>
        <taxon>Ecdysozoa</taxon>
        <taxon>Arthropoda</taxon>
        <taxon>Crustacea</taxon>
        <taxon>Multicrustacea</taxon>
        <taxon>Malacostraca</taxon>
        <taxon>Eumalacostraca</taxon>
        <taxon>Eucarida</taxon>
        <taxon>Decapoda</taxon>
        <taxon>Pleocyemata</taxon>
        <taxon>Brachyura</taxon>
        <taxon>Eubrachyura</taxon>
        <taxon>Portunoidea</taxon>
        <taxon>Portunidae</taxon>
        <taxon>Portuninae</taxon>
        <taxon>Portunus</taxon>
    </lineage>
</organism>
<proteinExistence type="predicted"/>
<protein>
    <submittedName>
        <fullName evidence="1">Uncharacterized protein</fullName>
    </submittedName>
</protein>
<keyword evidence="2" id="KW-1185">Reference proteome</keyword>
<comment type="caution">
    <text evidence="1">The sequence shown here is derived from an EMBL/GenBank/DDBJ whole genome shotgun (WGS) entry which is preliminary data.</text>
</comment>